<gene>
    <name evidence="2" type="ORF">SAMN00768000_0397</name>
</gene>
<dbReference type="Proteomes" id="UP000192660">
    <property type="component" value="Unassembled WGS sequence"/>
</dbReference>
<evidence type="ECO:0000313" key="3">
    <source>
        <dbReference type="Proteomes" id="UP000192660"/>
    </source>
</evidence>
<reference evidence="3" key="1">
    <citation type="submission" date="2017-04" db="EMBL/GenBank/DDBJ databases">
        <authorList>
            <person name="Varghese N."/>
            <person name="Submissions S."/>
        </authorList>
    </citation>
    <scope>NUCLEOTIDE SEQUENCE [LARGE SCALE GENOMIC DNA]</scope>
    <source>
        <strain evidence="3">DSM 9293</strain>
    </source>
</reference>
<feature type="region of interest" description="Disordered" evidence="1">
    <location>
        <begin position="1"/>
        <end position="20"/>
    </location>
</feature>
<organism evidence="2 3">
    <name type="scientific">Sulfobacillus thermosulfidooxidans (strain DSM 9293 / VKM B-1269 / AT-1)</name>
    <dbReference type="NCBI Taxonomy" id="929705"/>
    <lineage>
        <taxon>Bacteria</taxon>
        <taxon>Bacillati</taxon>
        <taxon>Bacillota</taxon>
        <taxon>Clostridia</taxon>
        <taxon>Eubacteriales</taxon>
        <taxon>Clostridiales Family XVII. Incertae Sedis</taxon>
        <taxon>Sulfobacillus</taxon>
    </lineage>
</organism>
<protein>
    <submittedName>
        <fullName evidence="2">Uncharacterized protein</fullName>
    </submittedName>
</protein>
<keyword evidence="3" id="KW-1185">Reference proteome</keyword>
<name>A0A1W1W7S2_SULTA</name>
<evidence type="ECO:0000313" key="2">
    <source>
        <dbReference type="EMBL" id="SMC02179.1"/>
    </source>
</evidence>
<evidence type="ECO:0000256" key="1">
    <source>
        <dbReference type="SAM" id="MobiDB-lite"/>
    </source>
</evidence>
<proteinExistence type="predicted"/>
<dbReference type="EMBL" id="FWWY01000001">
    <property type="protein sequence ID" value="SMC02179.1"/>
    <property type="molecule type" value="Genomic_DNA"/>
</dbReference>
<sequence length="72" mass="7856">MGEYENNYPGIESAVHPRSAEYPECGGCRPPAWVIGSSRAQSGTDRHQTRDTRRGACLKESLTASHHLDIGS</sequence>
<dbReference type="AlphaFoldDB" id="A0A1W1W7S2"/>
<accession>A0A1W1W7S2</accession>